<evidence type="ECO:0000256" key="5">
    <source>
        <dbReference type="ARBA" id="ARBA00022741"/>
    </source>
</evidence>
<dbReference type="GO" id="GO:0005524">
    <property type="term" value="F:ATP binding"/>
    <property type="evidence" value="ECO:0007669"/>
    <property type="project" value="UniProtKB-UniRule"/>
</dbReference>
<dbReference type="GO" id="GO:0051301">
    <property type="term" value="P:cell division"/>
    <property type="evidence" value="ECO:0007669"/>
    <property type="project" value="UniProtKB-KW"/>
</dbReference>
<keyword evidence="7 8" id="KW-0961">Cell wall biogenesis/degradation</keyword>
<comment type="subcellular location">
    <subcellularLocation>
        <location evidence="1 7 8">Cytoplasm</location>
    </subcellularLocation>
</comment>
<dbReference type="HAMAP" id="MF_00639">
    <property type="entry name" value="MurD"/>
    <property type="match status" value="1"/>
</dbReference>
<dbReference type="PANTHER" id="PTHR43692:SF1">
    <property type="entry name" value="UDP-N-ACETYLMURAMOYLALANINE--D-GLUTAMATE LIGASE"/>
    <property type="match status" value="1"/>
</dbReference>
<dbReference type="Gene3D" id="3.40.50.720">
    <property type="entry name" value="NAD(P)-binding Rossmann-like Domain"/>
    <property type="match status" value="1"/>
</dbReference>
<dbReference type="SUPFAM" id="SSF51984">
    <property type="entry name" value="MurCD N-terminal domain"/>
    <property type="match status" value="1"/>
</dbReference>
<dbReference type="UniPathway" id="UPA00219"/>
<keyword evidence="4 7" id="KW-0436">Ligase</keyword>
<keyword evidence="5 7" id="KW-0547">Nucleotide-binding</keyword>
<keyword evidence="7 8" id="KW-0132">Cell division</keyword>
<dbReference type="InterPro" id="IPR036615">
    <property type="entry name" value="Mur_ligase_C_dom_sf"/>
</dbReference>
<dbReference type="KEGG" id="asu:Asuc_1934"/>
<comment type="function">
    <text evidence="7 8">Cell wall formation. Catalyzes the addition of glutamate to the nucleotide precursor UDP-N-acetylmuramoyl-L-alanine (UMA).</text>
</comment>
<name>A6VQN5_ACTSZ</name>
<feature type="domain" description="Mur ligase C-terminal" evidence="9">
    <location>
        <begin position="304"/>
        <end position="415"/>
    </location>
</feature>
<dbReference type="InterPro" id="IPR036565">
    <property type="entry name" value="Mur-like_cat_sf"/>
</dbReference>
<dbReference type="Gene3D" id="3.40.1190.10">
    <property type="entry name" value="Mur-like, catalytic domain"/>
    <property type="match status" value="1"/>
</dbReference>
<dbReference type="Pfam" id="PF21799">
    <property type="entry name" value="MurD-like_N"/>
    <property type="match status" value="1"/>
</dbReference>
<dbReference type="STRING" id="339671.Asuc_1934"/>
<dbReference type="EC" id="6.3.2.9" evidence="7 8"/>
<sequence>MAEYKNKKITVIGLGKTGLSCVDFLLKKQADVRVIDTRTNPAGADQLHPNVPLHKGNLNQDWLNDSDMIVISPGLAVKTPEIQTALSAGIEVVGDIELFCREANIQAKPVVAITGSNGKSTVTTLVAEMAKADGLRAGMGGNIGIPALSLLDAEYDLYVLELSSFQLETTFGLRARAATVLNVTEDHMNRYADLEDYRQAKLKIYANAETAVINAEDSLTQDNKQRAKRQFSFGESHADYWLKTENGKQYLMAGREVVLPCDEVKISGRHNYMNALASIALAQAVGVKTHGIRTALRTFTGLDHRFQLAHLANGVRWINDSKATNVGSTVAALTGLYLEGNLHLLLGGDGKGADFSELEKLVNKPEIFCYCFGQDGAALAKLSARSQLFETMEQAVNALRPALKSGDMVLLSPACASLDQFASFEKRGDEFTRLAKL</sequence>
<evidence type="ECO:0000256" key="6">
    <source>
        <dbReference type="ARBA" id="ARBA00022840"/>
    </source>
</evidence>
<keyword evidence="3 7" id="KW-0963">Cytoplasm</keyword>
<evidence type="ECO:0000313" key="11">
    <source>
        <dbReference type="EMBL" id="ABR75282.1"/>
    </source>
</evidence>
<dbReference type="GO" id="GO:0005737">
    <property type="term" value="C:cytoplasm"/>
    <property type="evidence" value="ECO:0007669"/>
    <property type="project" value="UniProtKB-SubCell"/>
</dbReference>
<dbReference type="GO" id="GO:0009252">
    <property type="term" value="P:peptidoglycan biosynthetic process"/>
    <property type="evidence" value="ECO:0007669"/>
    <property type="project" value="UniProtKB-UniRule"/>
</dbReference>
<evidence type="ECO:0000259" key="10">
    <source>
        <dbReference type="Pfam" id="PF08245"/>
    </source>
</evidence>
<evidence type="ECO:0000259" key="9">
    <source>
        <dbReference type="Pfam" id="PF02875"/>
    </source>
</evidence>
<dbReference type="HOGENOM" id="CLU_032540_1_0_6"/>
<keyword evidence="7 8" id="KW-0573">Peptidoglycan synthesis</keyword>
<dbReference type="InterPro" id="IPR004101">
    <property type="entry name" value="Mur_ligase_C"/>
</dbReference>
<dbReference type="Gene3D" id="3.90.190.20">
    <property type="entry name" value="Mur ligase, C-terminal domain"/>
    <property type="match status" value="1"/>
</dbReference>
<dbReference type="Pfam" id="PF02875">
    <property type="entry name" value="Mur_ligase_C"/>
    <property type="match status" value="1"/>
</dbReference>
<comment type="pathway">
    <text evidence="2 7 8">Cell wall biogenesis; peptidoglycan biosynthesis.</text>
</comment>
<dbReference type="Proteomes" id="UP000001114">
    <property type="component" value="Chromosome"/>
</dbReference>
<dbReference type="SUPFAM" id="SSF53623">
    <property type="entry name" value="MurD-like peptide ligases, catalytic domain"/>
    <property type="match status" value="1"/>
</dbReference>
<evidence type="ECO:0000256" key="3">
    <source>
        <dbReference type="ARBA" id="ARBA00022490"/>
    </source>
</evidence>
<proteinExistence type="inferred from homology"/>
<gene>
    <name evidence="7" type="primary">murD</name>
    <name evidence="11" type="ordered locus">Asuc_1934</name>
</gene>
<dbReference type="RefSeq" id="WP_012073659.1">
    <property type="nucleotide sequence ID" value="NC_009655.1"/>
</dbReference>
<evidence type="ECO:0000313" key="12">
    <source>
        <dbReference type="Proteomes" id="UP000001114"/>
    </source>
</evidence>
<feature type="domain" description="Mur ligase central" evidence="10">
    <location>
        <begin position="113"/>
        <end position="282"/>
    </location>
</feature>
<feature type="binding site" evidence="7">
    <location>
        <begin position="115"/>
        <end position="121"/>
    </location>
    <ligand>
        <name>ATP</name>
        <dbReference type="ChEBI" id="CHEBI:30616"/>
    </ligand>
</feature>
<keyword evidence="7 8" id="KW-0133">Cell shape</keyword>
<dbReference type="GO" id="GO:0008764">
    <property type="term" value="F:UDP-N-acetylmuramoylalanine-D-glutamate ligase activity"/>
    <property type="evidence" value="ECO:0007669"/>
    <property type="project" value="UniProtKB-UniRule"/>
</dbReference>
<dbReference type="InterPro" id="IPR013221">
    <property type="entry name" value="Mur_ligase_cen"/>
</dbReference>
<comment type="catalytic activity">
    <reaction evidence="7 8">
        <text>UDP-N-acetyl-alpha-D-muramoyl-L-alanine + D-glutamate + ATP = UDP-N-acetyl-alpha-D-muramoyl-L-alanyl-D-glutamate + ADP + phosphate + H(+)</text>
        <dbReference type="Rhea" id="RHEA:16429"/>
        <dbReference type="ChEBI" id="CHEBI:15378"/>
        <dbReference type="ChEBI" id="CHEBI:29986"/>
        <dbReference type="ChEBI" id="CHEBI:30616"/>
        <dbReference type="ChEBI" id="CHEBI:43474"/>
        <dbReference type="ChEBI" id="CHEBI:83898"/>
        <dbReference type="ChEBI" id="CHEBI:83900"/>
        <dbReference type="ChEBI" id="CHEBI:456216"/>
        <dbReference type="EC" id="6.3.2.9"/>
    </reaction>
</comment>
<evidence type="ECO:0000256" key="4">
    <source>
        <dbReference type="ARBA" id="ARBA00022598"/>
    </source>
</evidence>
<reference evidence="12" key="1">
    <citation type="journal article" date="2010" name="BMC Genomics">
        <title>A genomic perspective on the potential of Actinobacillus succinogenes for industrial succinate production.</title>
        <authorList>
            <person name="McKinlay J.B."/>
            <person name="Laivenieks M."/>
            <person name="Schindler B.D."/>
            <person name="McKinlay A.A."/>
            <person name="Siddaramappa S."/>
            <person name="Challacombe J.F."/>
            <person name="Lowry S.R."/>
            <person name="Clum A."/>
            <person name="Lapidus A.L."/>
            <person name="Burkhart K.B."/>
            <person name="Harkins V."/>
            <person name="Vieille C."/>
        </authorList>
    </citation>
    <scope>NUCLEOTIDE SEQUENCE [LARGE SCALE GENOMIC DNA]</scope>
    <source>
        <strain evidence="12">ATCC 55618 / DSM 22257 / CCUG 43843 / 130Z</strain>
    </source>
</reference>
<evidence type="ECO:0000256" key="7">
    <source>
        <dbReference type="HAMAP-Rule" id="MF_00639"/>
    </source>
</evidence>
<dbReference type="GO" id="GO:0071555">
    <property type="term" value="P:cell wall organization"/>
    <property type="evidence" value="ECO:0007669"/>
    <property type="project" value="UniProtKB-KW"/>
</dbReference>
<dbReference type="Pfam" id="PF08245">
    <property type="entry name" value="Mur_ligase_M"/>
    <property type="match status" value="1"/>
</dbReference>
<dbReference type="AlphaFoldDB" id="A6VQN5"/>
<dbReference type="GO" id="GO:0008360">
    <property type="term" value="P:regulation of cell shape"/>
    <property type="evidence" value="ECO:0007669"/>
    <property type="project" value="UniProtKB-KW"/>
</dbReference>
<dbReference type="OrthoDB" id="9809796at2"/>
<evidence type="ECO:0000256" key="2">
    <source>
        <dbReference type="ARBA" id="ARBA00004752"/>
    </source>
</evidence>
<keyword evidence="6 7" id="KW-0067">ATP-binding</keyword>
<dbReference type="eggNOG" id="COG0771">
    <property type="taxonomic scope" value="Bacteria"/>
</dbReference>
<organism evidence="11 12">
    <name type="scientific">Actinobacillus succinogenes (strain ATCC 55618 / DSM 22257 / CCUG 43843 / 130Z)</name>
    <dbReference type="NCBI Taxonomy" id="339671"/>
    <lineage>
        <taxon>Bacteria</taxon>
        <taxon>Pseudomonadati</taxon>
        <taxon>Pseudomonadota</taxon>
        <taxon>Gammaproteobacteria</taxon>
        <taxon>Pasteurellales</taxon>
        <taxon>Pasteurellaceae</taxon>
        <taxon>Actinobacillus</taxon>
    </lineage>
</organism>
<keyword evidence="12" id="KW-1185">Reference proteome</keyword>
<comment type="similarity">
    <text evidence="7">Belongs to the MurCDEF family.</text>
</comment>
<accession>A6VQN5</accession>
<dbReference type="EMBL" id="CP000746">
    <property type="protein sequence ID" value="ABR75282.1"/>
    <property type="molecule type" value="Genomic_DNA"/>
</dbReference>
<dbReference type="PANTHER" id="PTHR43692">
    <property type="entry name" value="UDP-N-ACETYLMURAMOYLALANINE--D-GLUTAMATE LIGASE"/>
    <property type="match status" value="1"/>
</dbReference>
<protein>
    <recommendedName>
        <fullName evidence="7 8">UDP-N-acetylmuramoylalanine--D-glutamate ligase</fullName>
        <ecNumber evidence="7 8">6.3.2.9</ecNumber>
    </recommendedName>
    <alternativeName>
        <fullName evidence="7">D-glutamic acid-adding enzyme</fullName>
    </alternativeName>
    <alternativeName>
        <fullName evidence="7">UDP-N-acetylmuramoyl-L-alanyl-D-glutamate synthetase</fullName>
    </alternativeName>
</protein>
<keyword evidence="7 8" id="KW-0131">Cell cycle</keyword>
<evidence type="ECO:0000256" key="1">
    <source>
        <dbReference type="ARBA" id="ARBA00004496"/>
    </source>
</evidence>
<dbReference type="InterPro" id="IPR005762">
    <property type="entry name" value="MurD"/>
</dbReference>
<dbReference type="SUPFAM" id="SSF53244">
    <property type="entry name" value="MurD-like peptide ligases, peptide-binding domain"/>
    <property type="match status" value="1"/>
</dbReference>
<evidence type="ECO:0000256" key="8">
    <source>
        <dbReference type="RuleBase" id="RU003664"/>
    </source>
</evidence>
<dbReference type="NCBIfam" id="TIGR01087">
    <property type="entry name" value="murD"/>
    <property type="match status" value="1"/>
</dbReference>